<dbReference type="InterPro" id="IPR001870">
    <property type="entry name" value="B30.2/SPRY"/>
</dbReference>
<evidence type="ECO:0000313" key="3">
    <source>
        <dbReference type="Proteomes" id="UP001642484"/>
    </source>
</evidence>
<dbReference type="Pfam" id="PF03724">
    <property type="entry name" value="META"/>
    <property type="match status" value="1"/>
</dbReference>
<keyword evidence="3" id="KW-1185">Reference proteome</keyword>
<dbReference type="Proteomes" id="UP001642484">
    <property type="component" value="Unassembled WGS sequence"/>
</dbReference>
<dbReference type="InterPro" id="IPR005184">
    <property type="entry name" value="DUF306_Meta_HslJ"/>
</dbReference>
<sequence>MTFQVTLASGKEVETTVVPGASVSDLRQQIAEKLEQHPKSIELNAGRVLADEDVVPDAQITVVLVRLPWVGAPEDHVKDLGGGEFEIVGEEKKGSSKYNALCGVGFSSGKEYFEVQVIEGSGAFIGVTTKAGFAEGYKIKGLFFGGPGNLSNGSAGLKTSFGEPVKKGSVIGVTLDLTDEATVGVSFWQGGTSIGEAFKGCPRQPGAMVFPAVCASKVHDRFVLSLRRSPPKEETKAPHPAEGCWDLQRLVVGGELVNLDAALAIKGKGKGRGYVDGDAAENKGHIIMSVNNRGGGHTFQLSMPLGNILNTTVQVTSTPDGTEMLQVGGVMSTMVMSPPPLMDLEQRLSRALPLITRWSIKDSRLELRGGDVELDFLHYDAPPEEPVADVTLP</sequence>
<dbReference type="PROSITE" id="PS50053">
    <property type="entry name" value="UBIQUITIN_2"/>
    <property type="match status" value="1"/>
</dbReference>
<name>A0ABP0PTP4_9DINO</name>
<dbReference type="EMBL" id="CAXAMN010023640">
    <property type="protein sequence ID" value="CAK9079274.1"/>
    <property type="molecule type" value="Genomic_DNA"/>
</dbReference>
<dbReference type="InterPro" id="IPR000626">
    <property type="entry name" value="Ubiquitin-like_dom"/>
</dbReference>
<evidence type="ECO:0000313" key="2">
    <source>
        <dbReference type="EMBL" id="CAK9079375.1"/>
    </source>
</evidence>
<dbReference type="Gene3D" id="2.60.120.920">
    <property type="match status" value="1"/>
</dbReference>
<proteinExistence type="predicted"/>
<dbReference type="InterPro" id="IPR003877">
    <property type="entry name" value="SPRY_dom"/>
</dbReference>
<comment type="caution">
    <text evidence="1">The sequence shown here is derived from an EMBL/GenBank/DDBJ whole genome shotgun (WGS) entry which is preliminary data.</text>
</comment>
<dbReference type="InterPro" id="IPR029071">
    <property type="entry name" value="Ubiquitin-like_domsf"/>
</dbReference>
<reference evidence="1 3" key="1">
    <citation type="submission" date="2024-02" db="EMBL/GenBank/DDBJ databases">
        <authorList>
            <person name="Chen Y."/>
            <person name="Shah S."/>
            <person name="Dougan E. K."/>
            <person name="Thang M."/>
            <person name="Chan C."/>
        </authorList>
    </citation>
    <scope>NUCLEOTIDE SEQUENCE [LARGE SCALE GENOMIC DNA]</scope>
</reference>
<dbReference type="SUPFAM" id="SSF54236">
    <property type="entry name" value="Ubiquitin-like"/>
    <property type="match status" value="1"/>
</dbReference>
<dbReference type="Gene3D" id="2.40.128.270">
    <property type="match status" value="1"/>
</dbReference>
<accession>A0ABP0PTP4</accession>
<gene>
    <name evidence="1" type="ORF">CCMP2556_LOCUS39047</name>
    <name evidence="2" type="ORF">CCMP2556_LOCUS39086</name>
</gene>
<dbReference type="PROSITE" id="PS50188">
    <property type="entry name" value="B302_SPRY"/>
    <property type="match status" value="1"/>
</dbReference>
<evidence type="ECO:0000313" key="1">
    <source>
        <dbReference type="EMBL" id="CAK9079274.1"/>
    </source>
</evidence>
<dbReference type="EMBL" id="CAXAMN010023651">
    <property type="protein sequence ID" value="CAK9079375.1"/>
    <property type="molecule type" value="Genomic_DNA"/>
</dbReference>
<organism evidence="1 3">
    <name type="scientific">Durusdinium trenchii</name>
    <dbReference type="NCBI Taxonomy" id="1381693"/>
    <lineage>
        <taxon>Eukaryota</taxon>
        <taxon>Sar</taxon>
        <taxon>Alveolata</taxon>
        <taxon>Dinophyceae</taxon>
        <taxon>Suessiales</taxon>
        <taxon>Symbiodiniaceae</taxon>
        <taxon>Durusdinium</taxon>
    </lineage>
</organism>
<dbReference type="CDD" id="cd11709">
    <property type="entry name" value="SPRY"/>
    <property type="match status" value="1"/>
</dbReference>
<dbReference type="InterPro" id="IPR038670">
    <property type="entry name" value="HslJ-like_sf"/>
</dbReference>
<dbReference type="InterPro" id="IPR043136">
    <property type="entry name" value="B30.2/SPRY_sf"/>
</dbReference>
<dbReference type="SUPFAM" id="SSF49899">
    <property type="entry name" value="Concanavalin A-like lectins/glucanases"/>
    <property type="match status" value="1"/>
</dbReference>
<protein>
    <submittedName>
        <fullName evidence="1">Uncharacterized protein</fullName>
    </submittedName>
</protein>
<dbReference type="Pfam" id="PF00622">
    <property type="entry name" value="SPRY"/>
    <property type="match status" value="1"/>
</dbReference>
<dbReference type="InterPro" id="IPR013320">
    <property type="entry name" value="ConA-like_dom_sf"/>
</dbReference>